<organism evidence="7 8">
    <name type="scientific">Zingiber officinale</name>
    <name type="common">Ginger</name>
    <name type="synonym">Amomum zingiber</name>
    <dbReference type="NCBI Taxonomy" id="94328"/>
    <lineage>
        <taxon>Eukaryota</taxon>
        <taxon>Viridiplantae</taxon>
        <taxon>Streptophyta</taxon>
        <taxon>Embryophyta</taxon>
        <taxon>Tracheophyta</taxon>
        <taxon>Spermatophyta</taxon>
        <taxon>Magnoliopsida</taxon>
        <taxon>Liliopsida</taxon>
        <taxon>Zingiberales</taxon>
        <taxon>Zingiberaceae</taxon>
        <taxon>Zingiber</taxon>
    </lineage>
</organism>
<keyword evidence="5 6" id="KW-0961">Cell wall biogenesis/degradation</keyword>
<dbReference type="GO" id="GO:0042546">
    <property type="term" value="P:cell wall biogenesis"/>
    <property type="evidence" value="ECO:0007669"/>
    <property type="project" value="InterPro"/>
</dbReference>
<dbReference type="EC" id="2.4.1.-" evidence="6"/>
<evidence type="ECO:0000256" key="2">
    <source>
        <dbReference type="ARBA" id="ARBA00022676"/>
    </source>
</evidence>
<dbReference type="EMBL" id="JACMSC010000009">
    <property type="protein sequence ID" value="KAG6509077.1"/>
    <property type="molecule type" value="Genomic_DNA"/>
</dbReference>
<proteinExistence type="inferred from homology"/>
<sequence>MLNQVMNCSLSTNMLSAVTGEVASSVDTKVKAMVVMNLRSGYSERIREVYRQQATAIGEVVQVFQPSHEEAQAMEKRGHNVKAPAEIKLLSLSYVLVMSAWSTFGYVA</sequence>
<keyword evidence="8" id="KW-1185">Reference proteome</keyword>
<dbReference type="InterPro" id="IPR004938">
    <property type="entry name" value="XG_FTase"/>
</dbReference>
<evidence type="ECO:0000256" key="1">
    <source>
        <dbReference type="ARBA" id="ARBA00010481"/>
    </source>
</evidence>
<accession>A0A8J5LDJ8</accession>
<comment type="function">
    <text evidence="6">May be involved in cell wall biosynthesis.</text>
</comment>
<dbReference type="PANTHER" id="PTHR31889:SF2">
    <property type="entry name" value="FUCOSYLTRANSFERASE 3"/>
    <property type="match status" value="1"/>
</dbReference>
<gene>
    <name evidence="7" type="ORF">ZIOFF_034468</name>
</gene>
<evidence type="ECO:0000256" key="4">
    <source>
        <dbReference type="ARBA" id="ARBA00023180"/>
    </source>
</evidence>
<reference evidence="7 8" key="1">
    <citation type="submission" date="2020-08" db="EMBL/GenBank/DDBJ databases">
        <title>Plant Genome Project.</title>
        <authorList>
            <person name="Zhang R.-G."/>
        </authorList>
    </citation>
    <scope>NUCLEOTIDE SEQUENCE [LARGE SCALE GENOMIC DNA]</scope>
    <source>
        <tissue evidence="7">Rhizome</tissue>
    </source>
</reference>
<evidence type="ECO:0000313" key="8">
    <source>
        <dbReference type="Proteomes" id="UP000734854"/>
    </source>
</evidence>
<dbReference type="AlphaFoldDB" id="A0A8J5LDJ8"/>
<keyword evidence="2 6" id="KW-0328">Glycosyltransferase</keyword>
<protein>
    <recommendedName>
        <fullName evidence="6">Fucosyltransferase</fullName>
        <ecNumber evidence="6">2.4.1.-</ecNumber>
    </recommendedName>
</protein>
<comment type="similarity">
    <text evidence="1 6">Belongs to the glycosyltransferase 37 family.</text>
</comment>
<dbReference type="GO" id="GO:0009969">
    <property type="term" value="P:xyloglucan biosynthetic process"/>
    <property type="evidence" value="ECO:0007669"/>
    <property type="project" value="TreeGrafter"/>
</dbReference>
<dbReference type="Proteomes" id="UP000734854">
    <property type="component" value="Unassembled WGS sequence"/>
</dbReference>
<dbReference type="PANTHER" id="PTHR31889">
    <property type="entry name" value="FUCOSYLTRANSFERASE 2-RELATED"/>
    <property type="match status" value="1"/>
</dbReference>
<keyword evidence="3 6" id="KW-0808">Transferase</keyword>
<comment type="caution">
    <text evidence="7">The sequence shown here is derived from an EMBL/GenBank/DDBJ whole genome shotgun (WGS) entry which is preliminary data.</text>
</comment>
<comment type="subcellular location">
    <subcellularLocation>
        <location evidence="6">Golgi apparatus</location>
        <location evidence="6">Golgi stack membrane</location>
        <topology evidence="6">Single-pass type II membrane protein</topology>
    </subcellularLocation>
</comment>
<keyword evidence="4" id="KW-0325">Glycoprotein</keyword>
<evidence type="ECO:0000256" key="5">
    <source>
        <dbReference type="ARBA" id="ARBA00023316"/>
    </source>
</evidence>
<evidence type="ECO:0000256" key="3">
    <source>
        <dbReference type="ARBA" id="ARBA00022679"/>
    </source>
</evidence>
<dbReference type="GO" id="GO:0032580">
    <property type="term" value="C:Golgi cisterna membrane"/>
    <property type="evidence" value="ECO:0007669"/>
    <property type="project" value="UniProtKB-SubCell"/>
</dbReference>
<dbReference type="Pfam" id="PF03254">
    <property type="entry name" value="XG_FTase"/>
    <property type="match status" value="1"/>
</dbReference>
<dbReference type="GO" id="GO:0071555">
    <property type="term" value="P:cell wall organization"/>
    <property type="evidence" value="ECO:0007669"/>
    <property type="project" value="UniProtKB-UniRule"/>
</dbReference>
<dbReference type="GO" id="GO:0008107">
    <property type="term" value="F:galactoside 2-alpha-L-fucosyltransferase activity"/>
    <property type="evidence" value="ECO:0007669"/>
    <property type="project" value="InterPro"/>
</dbReference>
<evidence type="ECO:0000256" key="6">
    <source>
        <dbReference type="RuleBase" id="RU367004"/>
    </source>
</evidence>
<evidence type="ECO:0000313" key="7">
    <source>
        <dbReference type="EMBL" id="KAG6509077.1"/>
    </source>
</evidence>
<keyword evidence="6" id="KW-0333">Golgi apparatus</keyword>
<name>A0A8J5LDJ8_ZINOF</name>